<sequence length="110" mass="12664">MRHVSISEEATHNFLENHHMFATRRNEMATLQIVNTRDRHVLPLHTVQWKSQPPLQLIPIISTQQPTQQGHPSKGRTGNTKSNKNGTPLMRFQKADDEPKAGSRREEDSY</sequence>
<gene>
    <name evidence="2" type="ORF">OUZ56_029269</name>
</gene>
<evidence type="ECO:0000313" key="3">
    <source>
        <dbReference type="Proteomes" id="UP001234178"/>
    </source>
</evidence>
<feature type="compositionally biased region" description="Basic and acidic residues" evidence="1">
    <location>
        <begin position="93"/>
        <end position="110"/>
    </location>
</feature>
<dbReference type="Proteomes" id="UP001234178">
    <property type="component" value="Unassembled WGS sequence"/>
</dbReference>
<evidence type="ECO:0000313" key="2">
    <source>
        <dbReference type="EMBL" id="KAK4037230.1"/>
    </source>
</evidence>
<proteinExistence type="predicted"/>
<comment type="caution">
    <text evidence="2">The sequence shown here is derived from an EMBL/GenBank/DDBJ whole genome shotgun (WGS) entry which is preliminary data.</text>
</comment>
<name>A0ABR0B6C1_9CRUS</name>
<protein>
    <submittedName>
        <fullName evidence="2">Uncharacterized protein</fullName>
    </submittedName>
</protein>
<feature type="region of interest" description="Disordered" evidence="1">
    <location>
        <begin position="61"/>
        <end position="110"/>
    </location>
</feature>
<keyword evidence="3" id="KW-1185">Reference proteome</keyword>
<accession>A0ABR0B6C1</accession>
<organism evidence="2 3">
    <name type="scientific">Daphnia magna</name>
    <dbReference type="NCBI Taxonomy" id="35525"/>
    <lineage>
        <taxon>Eukaryota</taxon>
        <taxon>Metazoa</taxon>
        <taxon>Ecdysozoa</taxon>
        <taxon>Arthropoda</taxon>
        <taxon>Crustacea</taxon>
        <taxon>Branchiopoda</taxon>
        <taxon>Diplostraca</taxon>
        <taxon>Cladocera</taxon>
        <taxon>Anomopoda</taxon>
        <taxon>Daphniidae</taxon>
        <taxon>Daphnia</taxon>
    </lineage>
</organism>
<evidence type="ECO:0000256" key="1">
    <source>
        <dbReference type="SAM" id="MobiDB-lite"/>
    </source>
</evidence>
<feature type="compositionally biased region" description="Polar residues" evidence="1">
    <location>
        <begin position="76"/>
        <end position="86"/>
    </location>
</feature>
<reference evidence="2 3" key="1">
    <citation type="journal article" date="2023" name="Nucleic Acids Res.">
        <title>The hologenome of Daphnia magna reveals possible DNA methylation and microbiome-mediated evolution of the host genome.</title>
        <authorList>
            <person name="Chaturvedi A."/>
            <person name="Li X."/>
            <person name="Dhandapani V."/>
            <person name="Marshall H."/>
            <person name="Kissane S."/>
            <person name="Cuenca-Cambronero M."/>
            <person name="Asole G."/>
            <person name="Calvet F."/>
            <person name="Ruiz-Romero M."/>
            <person name="Marangio P."/>
            <person name="Guigo R."/>
            <person name="Rago D."/>
            <person name="Mirbahai L."/>
            <person name="Eastwood N."/>
            <person name="Colbourne J.K."/>
            <person name="Zhou J."/>
            <person name="Mallon E."/>
            <person name="Orsini L."/>
        </authorList>
    </citation>
    <scope>NUCLEOTIDE SEQUENCE [LARGE SCALE GENOMIC DNA]</scope>
    <source>
        <strain evidence="2">LRV0_1</strain>
    </source>
</reference>
<dbReference type="EMBL" id="JAOYFB010000040">
    <property type="protein sequence ID" value="KAK4037230.1"/>
    <property type="molecule type" value="Genomic_DNA"/>
</dbReference>